<feature type="transmembrane region" description="Helical" evidence="1">
    <location>
        <begin position="48"/>
        <end position="70"/>
    </location>
</feature>
<reference evidence="2" key="1">
    <citation type="journal article" date="2014" name="Front. Microbiol.">
        <title>High frequency of phylogenetically diverse reductive dehalogenase-homologous genes in deep subseafloor sedimentary metagenomes.</title>
        <authorList>
            <person name="Kawai M."/>
            <person name="Futagami T."/>
            <person name="Toyoda A."/>
            <person name="Takaki Y."/>
            <person name="Nishi S."/>
            <person name="Hori S."/>
            <person name="Arai W."/>
            <person name="Tsubouchi T."/>
            <person name="Morono Y."/>
            <person name="Uchiyama I."/>
            <person name="Ito T."/>
            <person name="Fujiyama A."/>
            <person name="Inagaki F."/>
            <person name="Takami H."/>
        </authorList>
    </citation>
    <scope>NUCLEOTIDE SEQUENCE</scope>
    <source>
        <strain evidence="2">Expedition CK06-06</strain>
    </source>
</reference>
<keyword evidence="1" id="KW-0812">Transmembrane</keyword>
<dbReference type="AlphaFoldDB" id="X0WJ53"/>
<evidence type="ECO:0000313" key="2">
    <source>
        <dbReference type="EMBL" id="GAG23262.1"/>
    </source>
</evidence>
<gene>
    <name evidence="2" type="ORF">S01H1_57026</name>
</gene>
<name>X0WJ53_9ZZZZ</name>
<keyword evidence="1" id="KW-1133">Transmembrane helix</keyword>
<accession>X0WJ53</accession>
<sequence>MISMGIKIYITAKIIAMIPFIAFSLFIINDMLYVAYDMTLFNNPEFLYYGQPAFSLGAILWLLSIFLAFMPLSKLIDSPKP</sequence>
<protein>
    <submittedName>
        <fullName evidence="2">Uncharacterized protein</fullName>
    </submittedName>
</protein>
<dbReference type="EMBL" id="BARS01037168">
    <property type="protein sequence ID" value="GAG23262.1"/>
    <property type="molecule type" value="Genomic_DNA"/>
</dbReference>
<organism evidence="2">
    <name type="scientific">marine sediment metagenome</name>
    <dbReference type="NCBI Taxonomy" id="412755"/>
    <lineage>
        <taxon>unclassified sequences</taxon>
        <taxon>metagenomes</taxon>
        <taxon>ecological metagenomes</taxon>
    </lineage>
</organism>
<proteinExistence type="predicted"/>
<comment type="caution">
    <text evidence="2">The sequence shown here is derived from an EMBL/GenBank/DDBJ whole genome shotgun (WGS) entry which is preliminary data.</text>
</comment>
<keyword evidence="1" id="KW-0472">Membrane</keyword>
<evidence type="ECO:0000256" key="1">
    <source>
        <dbReference type="SAM" id="Phobius"/>
    </source>
</evidence>
<feature type="transmembrane region" description="Helical" evidence="1">
    <location>
        <begin position="12"/>
        <end position="36"/>
    </location>
</feature>